<dbReference type="Pfam" id="PF01040">
    <property type="entry name" value="UbiA"/>
    <property type="match status" value="1"/>
</dbReference>
<dbReference type="FunFam" id="1.10.357.140:FF:000004">
    <property type="entry name" value="Protoheme IX farnesyltransferase, mitochondrial"/>
    <property type="match status" value="1"/>
</dbReference>
<dbReference type="InterPro" id="IPR000537">
    <property type="entry name" value="UbiA_prenyltransferase"/>
</dbReference>
<dbReference type="AlphaFoldDB" id="A0A9P5TDI8"/>
<keyword evidence="10 12" id="KW-0472">Membrane</keyword>
<name>A0A9P5TDI8_9AGAM</name>
<dbReference type="HAMAP" id="MF_00154">
    <property type="entry name" value="CyoE_CtaB"/>
    <property type="match status" value="1"/>
</dbReference>
<dbReference type="InterPro" id="IPR044878">
    <property type="entry name" value="UbiA_sf"/>
</dbReference>
<evidence type="ECO:0000256" key="4">
    <source>
        <dbReference type="ARBA" id="ARBA00022679"/>
    </source>
</evidence>
<comment type="caution">
    <text evidence="13">The sequence shown here is derived from an EMBL/GenBank/DDBJ whole genome shotgun (WGS) entry which is preliminary data.</text>
</comment>
<sequence>MLSGLLRNASRSSSLHLWVPYRLILTRHSTSTSINAKPLDFSSYFFHNGRVSSQGFELPPVSLHQTGAPPPPPPIPLTSYRAIPALTPTRLLGIYAQLSKARLSAFNVLVAMSGVALSPIPTTVPVLLSTALGTALCSASANTLNQLQEVPYDAQMARTRGRPLVRRALSPAHAAAFAAVTGLAGPALLWTMCNPTTALLGAANIALYAGPYTWMKRRTIWNTWVGAIVGAVPPLMGWTAVGGALLPSAAAAHPITLYFPPVLDIVASSGSAALDNPLAPWALFALMFSWQFPHFNSLAHFVRSAYAQGGYRMLAVLDPPKNRFVALRHVVLLTGICSALVPLSGLTTWSFALTSLVPNAIWLRAAWRFNKFGSDAHARTVFTHSLWWLPVVLGLMIVHKNNVDWLQWIGLRAAEEDDIEGTAQK</sequence>
<evidence type="ECO:0000256" key="11">
    <source>
        <dbReference type="ARBA" id="ARBA00030253"/>
    </source>
</evidence>
<keyword evidence="8" id="KW-0496">Mitochondrion</keyword>
<keyword evidence="4" id="KW-0808">Transferase</keyword>
<reference evidence="13" key="1">
    <citation type="submission" date="2019-10" db="EMBL/GenBank/DDBJ databases">
        <authorList>
            <consortium name="DOE Joint Genome Institute"/>
            <person name="Kuo A."/>
            <person name="Miyauchi S."/>
            <person name="Kiss E."/>
            <person name="Drula E."/>
            <person name="Kohler A."/>
            <person name="Sanchez-Garcia M."/>
            <person name="Andreopoulos B."/>
            <person name="Barry K.W."/>
            <person name="Bonito G."/>
            <person name="Buee M."/>
            <person name="Carver A."/>
            <person name="Chen C."/>
            <person name="Cichocki N."/>
            <person name="Clum A."/>
            <person name="Culley D."/>
            <person name="Crous P.W."/>
            <person name="Fauchery L."/>
            <person name="Girlanda M."/>
            <person name="Hayes R."/>
            <person name="Keri Z."/>
            <person name="LaButti K."/>
            <person name="Lipzen A."/>
            <person name="Lombard V."/>
            <person name="Magnuson J."/>
            <person name="Maillard F."/>
            <person name="Morin E."/>
            <person name="Murat C."/>
            <person name="Nolan M."/>
            <person name="Ohm R."/>
            <person name="Pangilinan J."/>
            <person name="Pereira M."/>
            <person name="Perotto S."/>
            <person name="Peter M."/>
            <person name="Riley R."/>
            <person name="Sitrit Y."/>
            <person name="Stielow B."/>
            <person name="Szollosi G."/>
            <person name="Zifcakova L."/>
            <person name="Stursova M."/>
            <person name="Spatafora J.W."/>
            <person name="Tedersoo L."/>
            <person name="Vaario L.-M."/>
            <person name="Yamada A."/>
            <person name="Yan M."/>
            <person name="Wang P."/>
            <person name="Xu J."/>
            <person name="Bruns T."/>
            <person name="Baldrian P."/>
            <person name="Vilgalys R."/>
            <person name="Henrissat B."/>
            <person name="Grigoriev I.V."/>
            <person name="Hibbett D."/>
            <person name="Nagy L.G."/>
            <person name="Martin F.M."/>
        </authorList>
    </citation>
    <scope>NUCLEOTIDE SEQUENCE</scope>
    <source>
        <strain evidence="13">Prilba</strain>
    </source>
</reference>
<dbReference type="EMBL" id="WHVB01000002">
    <property type="protein sequence ID" value="KAF8485853.1"/>
    <property type="molecule type" value="Genomic_DNA"/>
</dbReference>
<evidence type="ECO:0000256" key="1">
    <source>
        <dbReference type="ARBA" id="ARBA00004225"/>
    </source>
</evidence>
<dbReference type="GO" id="GO:0031966">
    <property type="term" value="C:mitochondrial membrane"/>
    <property type="evidence" value="ECO:0007669"/>
    <property type="project" value="UniProtKB-SubCell"/>
</dbReference>
<keyword evidence="14" id="KW-1185">Reference proteome</keyword>
<dbReference type="OrthoDB" id="5211at2759"/>
<dbReference type="PANTHER" id="PTHR43448">
    <property type="entry name" value="PROTOHEME IX FARNESYLTRANSFERASE, MITOCHONDRIAL"/>
    <property type="match status" value="1"/>
</dbReference>
<dbReference type="CDD" id="cd13957">
    <property type="entry name" value="PT_UbiA_Cox10"/>
    <property type="match status" value="1"/>
</dbReference>
<evidence type="ECO:0000256" key="8">
    <source>
        <dbReference type="ARBA" id="ARBA00023128"/>
    </source>
</evidence>
<organism evidence="13 14">
    <name type="scientific">Russula ochroleuca</name>
    <dbReference type="NCBI Taxonomy" id="152965"/>
    <lineage>
        <taxon>Eukaryota</taxon>
        <taxon>Fungi</taxon>
        <taxon>Dikarya</taxon>
        <taxon>Basidiomycota</taxon>
        <taxon>Agaricomycotina</taxon>
        <taxon>Agaricomycetes</taxon>
        <taxon>Russulales</taxon>
        <taxon>Russulaceae</taxon>
        <taxon>Russula</taxon>
    </lineage>
</organism>
<gene>
    <name evidence="13" type="ORF">DFH94DRAFT_708457</name>
</gene>
<evidence type="ECO:0000256" key="5">
    <source>
        <dbReference type="ARBA" id="ARBA00022692"/>
    </source>
</evidence>
<proteinExistence type="inferred from homology"/>
<reference evidence="13" key="2">
    <citation type="journal article" date="2020" name="Nat. Commun.">
        <title>Large-scale genome sequencing of mycorrhizal fungi provides insights into the early evolution of symbiotic traits.</title>
        <authorList>
            <person name="Miyauchi S."/>
            <person name="Kiss E."/>
            <person name="Kuo A."/>
            <person name="Drula E."/>
            <person name="Kohler A."/>
            <person name="Sanchez-Garcia M."/>
            <person name="Morin E."/>
            <person name="Andreopoulos B."/>
            <person name="Barry K.W."/>
            <person name="Bonito G."/>
            <person name="Buee M."/>
            <person name="Carver A."/>
            <person name="Chen C."/>
            <person name="Cichocki N."/>
            <person name="Clum A."/>
            <person name="Culley D."/>
            <person name="Crous P.W."/>
            <person name="Fauchery L."/>
            <person name="Girlanda M."/>
            <person name="Hayes R.D."/>
            <person name="Keri Z."/>
            <person name="LaButti K."/>
            <person name="Lipzen A."/>
            <person name="Lombard V."/>
            <person name="Magnuson J."/>
            <person name="Maillard F."/>
            <person name="Murat C."/>
            <person name="Nolan M."/>
            <person name="Ohm R.A."/>
            <person name="Pangilinan J."/>
            <person name="Pereira M.F."/>
            <person name="Perotto S."/>
            <person name="Peter M."/>
            <person name="Pfister S."/>
            <person name="Riley R."/>
            <person name="Sitrit Y."/>
            <person name="Stielow J.B."/>
            <person name="Szollosi G."/>
            <person name="Zifcakova L."/>
            <person name="Stursova M."/>
            <person name="Spatafora J.W."/>
            <person name="Tedersoo L."/>
            <person name="Vaario L.M."/>
            <person name="Yamada A."/>
            <person name="Yan M."/>
            <person name="Wang P."/>
            <person name="Xu J."/>
            <person name="Bruns T."/>
            <person name="Baldrian P."/>
            <person name="Vilgalys R."/>
            <person name="Dunand C."/>
            <person name="Henrissat B."/>
            <person name="Grigoriev I.V."/>
            <person name="Hibbett D."/>
            <person name="Nagy L.G."/>
            <person name="Martin F.M."/>
        </authorList>
    </citation>
    <scope>NUCLEOTIDE SEQUENCE</scope>
    <source>
        <strain evidence="13">Prilba</strain>
    </source>
</reference>
<evidence type="ECO:0000313" key="13">
    <source>
        <dbReference type="EMBL" id="KAF8485853.1"/>
    </source>
</evidence>
<feature type="transmembrane region" description="Helical" evidence="12">
    <location>
        <begin position="196"/>
        <end position="214"/>
    </location>
</feature>
<feature type="transmembrane region" description="Helical" evidence="12">
    <location>
        <begin position="279"/>
        <end position="302"/>
    </location>
</feature>
<dbReference type="Gene3D" id="1.10.357.140">
    <property type="entry name" value="UbiA prenyltransferase"/>
    <property type="match status" value="1"/>
</dbReference>
<keyword evidence="5 12" id="KW-0812">Transmembrane</keyword>
<evidence type="ECO:0000256" key="2">
    <source>
        <dbReference type="ARBA" id="ARBA00005985"/>
    </source>
</evidence>
<feature type="transmembrane region" description="Helical" evidence="12">
    <location>
        <begin position="323"/>
        <end position="343"/>
    </location>
</feature>
<comment type="similarity">
    <text evidence="2">Belongs to the UbiA prenyltransferase family.</text>
</comment>
<keyword evidence="9" id="KW-0350">Heme biosynthesis</keyword>
<dbReference type="GO" id="GO:0006784">
    <property type="term" value="P:heme A biosynthetic process"/>
    <property type="evidence" value="ECO:0007669"/>
    <property type="project" value="TreeGrafter"/>
</dbReference>
<dbReference type="PROSITE" id="PS00943">
    <property type="entry name" value="UBIA"/>
    <property type="match status" value="1"/>
</dbReference>
<comment type="subcellular location">
    <subcellularLocation>
        <location evidence="1">Mitochondrion membrane</location>
        <topology evidence="1">Multi-pass membrane protein</topology>
    </subcellularLocation>
</comment>
<dbReference type="InterPro" id="IPR006369">
    <property type="entry name" value="Protohaem_IX_farnesylTrfase"/>
</dbReference>
<evidence type="ECO:0000256" key="9">
    <source>
        <dbReference type="ARBA" id="ARBA00023133"/>
    </source>
</evidence>
<dbReference type="InterPro" id="IPR030470">
    <property type="entry name" value="UbiA_prenylTrfase_CS"/>
</dbReference>
<accession>A0A9P5TDI8</accession>
<dbReference type="GO" id="GO:0008495">
    <property type="term" value="F:protoheme IX farnesyltransferase activity"/>
    <property type="evidence" value="ECO:0007669"/>
    <property type="project" value="InterPro"/>
</dbReference>
<keyword evidence="6" id="KW-0809">Transit peptide</keyword>
<protein>
    <recommendedName>
        <fullName evidence="3">Protoheme IX farnesyltransferase, mitochondrial</fullName>
    </recommendedName>
    <alternativeName>
        <fullName evidence="11">Heme O synthase</fullName>
    </alternativeName>
</protein>
<evidence type="ECO:0000256" key="6">
    <source>
        <dbReference type="ARBA" id="ARBA00022946"/>
    </source>
</evidence>
<feature type="transmembrane region" description="Helical" evidence="12">
    <location>
        <begin position="379"/>
        <end position="398"/>
    </location>
</feature>
<evidence type="ECO:0000313" key="14">
    <source>
        <dbReference type="Proteomes" id="UP000759537"/>
    </source>
</evidence>
<dbReference type="PANTHER" id="PTHR43448:SF2">
    <property type="entry name" value="PROTOHEME IX FARNESYLTRANSFERASE, MITOCHONDRIAL"/>
    <property type="match status" value="1"/>
</dbReference>
<dbReference type="Proteomes" id="UP000759537">
    <property type="component" value="Unassembled WGS sequence"/>
</dbReference>
<evidence type="ECO:0000256" key="12">
    <source>
        <dbReference type="SAM" id="Phobius"/>
    </source>
</evidence>
<evidence type="ECO:0000256" key="7">
    <source>
        <dbReference type="ARBA" id="ARBA00022989"/>
    </source>
</evidence>
<evidence type="ECO:0000256" key="3">
    <source>
        <dbReference type="ARBA" id="ARBA00016335"/>
    </source>
</evidence>
<evidence type="ECO:0000256" key="10">
    <source>
        <dbReference type="ARBA" id="ARBA00023136"/>
    </source>
</evidence>
<keyword evidence="7 12" id="KW-1133">Transmembrane helix</keyword>